<gene>
    <name evidence="1" type="ORF">FE263_18975</name>
</gene>
<dbReference type="EMBL" id="VCDI01000009">
    <property type="protein sequence ID" value="TLU70944.1"/>
    <property type="molecule type" value="Genomic_DNA"/>
</dbReference>
<evidence type="ECO:0000313" key="2">
    <source>
        <dbReference type="Proteomes" id="UP000305654"/>
    </source>
</evidence>
<reference evidence="1 2" key="1">
    <citation type="submission" date="2019-05" db="EMBL/GenBank/DDBJ databases">
        <authorList>
            <person name="Pankratov T."/>
            <person name="Grouzdev D."/>
        </authorList>
    </citation>
    <scope>NUCLEOTIDE SEQUENCE [LARGE SCALE GENOMIC DNA]</scope>
    <source>
        <strain evidence="1 2">KEBCLARHB70R</strain>
    </source>
</reference>
<comment type="caution">
    <text evidence="1">The sequence shown here is derived from an EMBL/GenBank/DDBJ whole genome shotgun (WGS) entry which is preliminary data.</text>
</comment>
<accession>A0A5R9IZQ3</accession>
<evidence type="ECO:0000313" key="1">
    <source>
        <dbReference type="EMBL" id="TLU70944.1"/>
    </source>
</evidence>
<dbReference type="Proteomes" id="UP000305654">
    <property type="component" value="Unassembled WGS sequence"/>
</dbReference>
<dbReference type="RefSeq" id="WP_138327614.1">
    <property type="nucleotide sequence ID" value="NZ_VCDI01000009.1"/>
</dbReference>
<proteinExistence type="predicted"/>
<sequence length="78" mass="8812">MLDAMTCEIIPFPVVEKTMEVLRRVVWQLEDGDLMMVAASLLALAAEASRHGAEADFYDRTKTAYLVLERVLLEGERI</sequence>
<name>A0A5R9IZQ3_9PROT</name>
<keyword evidence="2" id="KW-1185">Reference proteome</keyword>
<dbReference type="AlphaFoldDB" id="A0A5R9IZQ3"/>
<protein>
    <submittedName>
        <fullName evidence="1">Uncharacterized protein</fullName>
    </submittedName>
</protein>
<organism evidence="1 2">
    <name type="scientific">Lichenicoccus roseus</name>
    <dbReference type="NCBI Taxonomy" id="2683649"/>
    <lineage>
        <taxon>Bacteria</taxon>
        <taxon>Pseudomonadati</taxon>
        <taxon>Pseudomonadota</taxon>
        <taxon>Alphaproteobacteria</taxon>
        <taxon>Acetobacterales</taxon>
        <taxon>Acetobacteraceae</taxon>
        <taxon>Lichenicoccus</taxon>
    </lineage>
</organism>